<dbReference type="SUPFAM" id="SSF49503">
    <property type="entry name" value="Cupredoxins"/>
    <property type="match status" value="3"/>
</dbReference>
<dbReference type="CDD" id="cd13880">
    <property type="entry name" value="CuRO_2_MaLCC_like"/>
    <property type="match status" value="1"/>
</dbReference>
<feature type="domain" description="Plastocyanin-like" evidence="7">
    <location>
        <begin position="33"/>
        <end position="143"/>
    </location>
</feature>
<dbReference type="Proteomes" id="UP000504637">
    <property type="component" value="Unplaced"/>
</dbReference>
<evidence type="ECO:0000259" key="7">
    <source>
        <dbReference type="Pfam" id="PF07732"/>
    </source>
</evidence>
<accession>A0A6J3M4H0</accession>
<dbReference type="GO" id="GO:0005507">
    <property type="term" value="F:copper ion binding"/>
    <property type="evidence" value="ECO:0007669"/>
    <property type="project" value="InterPro"/>
</dbReference>
<evidence type="ECO:0000259" key="6">
    <source>
        <dbReference type="Pfam" id="PF07731"/>
    </source>
</evidence>
<dbReference type="CDD" id="cd13901">
    <property type="entry name" value="CuRO_3_MaLCC_like"/>
    <property type="match status" value="1"/>
</dbReference>
<dbReference type="RefSeq" id="XP_033459962.1">
    <property type="nucleotide sequence ID" value="XM_033607656.1"/>
</dbReference>
<keyword evidence="8" id="KW-1185">Reference proteome</keyword>
<feature type="domain" description="Plastocyanin-like" evidence="6">
    <location>
        <begin position="379"/>
        <end position="518"/>
    </location>
</feature>
<keyword evidence="4" id="KW-0186">Copper</keyword>
<dbReference type="AlphaFoldDB" id="A0A6J3M4H0"/>
<dbReference type="FunFam" id="2.60.40.420:FF:000045">
    <property type="entry name" value="Laccase 2"/>
    <property type="match status" value="1"/>
</dbReference>
<dbReference type="InterPro" id="IPR033138">
    <property type="entry name" value="Cu_oxidase_CS"/>
</dbReference>
<dbReference type="PROSITE" id="PS00079">
    <property type="entry name" value="MULTICOPPER_OXIDASE1"/>
    <property type="match status" value="1"/>
</dbReference>
<dbReference type="CDD" id="cd13854">
    <property type="entry name" value="CuRO_1_MaLCC_like"/>
    <property type="match status" value="1"/>
</dbReference>
<gene>
    <name evidence="9" type="ORF">K489DRAFT_410027</name>
</gene>
<dbReference type="OrthoDB" id="2121828at2759"/>
<comment type="similarity">
    <text evidence="1">Belongs to the multicopper oxidase family.</text>
</comment>
<dbReference type="FunFam" id="2.60.40.420:FF:000021">
    <property type="entry name" value="Extracellular dihydrogeodin oxidase/laccase"/>
    <property type="match status" value="1"/>
</dbReference>
<evidence type="ECO:0000256" key="4">
    <source>
        <dbReference type="ARBA" id="ARBA00023008"/>
    </source>
</evidence>
<reference evidence="9" key="2">
    <citation type="submission" date="2020-04" db="EMBL/GenBank/DDBJ databases">
        <authorList>
            <consortium name="NCBI Genome Project"/>
        </authorList>
    </citation>
    <scope>NUCLEOTIDE SEQUENCE</scope>
    <source>
        <strain evidence="9">CBS 342.82</strain>
    </source>
</reference>
<dbReference type="Pfam" id="PF07731">
    <property type="entry name" value="Cu-oxidase_2"/>
    <property type="match status" value="1"/>
</dbReference>
<keyword evidence="3" id="KW-0560">Oxidoreductase</keyword>
<evidence type="ECO:0000256" key="3">
    <source>
        <dbReference type="ARBA" id="ARBA00023002"/>
    </source>
</evidence>
<dbReference type="Gene3D" id="2.60.40.420">
    <property type="entry name" value="Cupredoxins - blue copper proteins"/>
    <property type="match status" value="3"/>
</dbReference>
<dbReference type="PANTHER" id="PTHR11709:SF145">
    <property type="entry name" value="LCC1"/>
    <property type="match status" value="1"/>
</dbReference>
<name>A0A6J3M4H0_9PEZI</name>
<dbReference type="InterPro" id="IPR011707">
    <property type="entry name" value="Cu-oxidase-like_N"/>
</dbReference>
<evidence type="ECO:0000313" key="9">
    <source>
        <dbReference type="RefSeq" id="XP_033459962.1"/>
    </source>
</evidence>
<evidence type="ECO:0000259" key="5">
    <source>
        <dbReference type="Pfam" id="PF00394"/>
    </source>
</evidence>
<dbReference type="Pfam" id="PF07732">
    <property type="entry name" value="Cu-oxidase_3"/>
    <property type="match status" value="1"/>
</dbReference>
<evidence type="ECO:0000313" key="8">
    <source>
        <dbReference type="Proteomes" id="UP000504637"/>
    </source>
</evidence>
<reference evidence="9" key="3">
    <citation type="submission" date="2025-08" db="UniProtKB">
        <authorList>
            <consortium name="RefSeq"/>
        </authorList>
    </citation>
    <scope>IDENTIFICATION</scope>
    <source>
        <strain evidence="9">CBS 342.82</strain>
    </source>
</reference>
<feature type="domain" description="Plastocyanin-like" evidence="5">
    <location>
        <begin position="155"/>
        <end position="292"/>
    </location>
</feature>
<proteinExistence type="inferred from homology"/>
<dbReference type="InterPro" id="IPR011706">
    <property type="entry name" value="Cu-oxidase_C"/>
</dbReference>
<dbReference type="InterPro" id="IPR002355">
    <property type="entry name" value="Cu_oxidase_Cu_BS"/>
</dbReference>
<dbReference type="GO" id="GO:0016491">
    <property type="term" value="F:oxidoreductase activity"/>
    <property type="evidence" value="ECO:0007669"/>
    <property type="project" value="UniProtKB-KW"/>
</dbReference>
<organism evidence="9">
    <name type="scientific">Dissoconium aciculare CBS 342.82</name>
    <dbReference type="NCBI Taxonomy" id="1314786"/>
    <lineage>
        <taxon>Eukaryota</taxon>
        <taxon>Fungi</taxon>
        <taxon>Dikarya</taxon>
        <taxon>Ascomycota</taxon>
        <taxon>Pezizomycotina</taxon>
        <taxon>Dothideomycetes</taxon>
        <taxon>Dothideomycetidae</taxon>
        <taxon>Mycosphaerellales</taxon>
        <taxon>Dissoconiaceae</taxon>
        <taxon>Dissoconium</taxon>
    </lineage>
</organism>
<dbReference type="InterPro" id="IPR008972">
    <property type="entry name" value="Cupredoxin"/>
</dbReference>
<reference evidence="9" key="1">
    <citation type="submission" date="2020-01" db="EMBL/GenBank/DDBJ databases">
        <authorList>
            <consortium name="DOE Joint Genome Institute"/>
            <person name="Haridas S."/>
            <person name="Albert R."/>
            <person name="Binder M."/>
            <person name="Bloem J."/>
            <person name="Labutti K."/>
            <person name="Salamov A."/>
            <person name="Andreopoulos B."/>
            <person name="Baker S.E."/>
            <person name="Barry K."/>
            <person name="Bills G."/>
            <person name="Bluhm B.H."/>
            <person name="Cannon C."/>
            <person name="Castanera R."/>
            <person name="Culley D.E."/>
            <person name="Daum C."/>
            <person name="Ezra D."/>
            <person name="Gonzalez J.B."/>
            <person name="Henrissat B."/>
            <person name="Kuo A."/>
            <person name="Liang C."/>
            <person name="Lipzen A."/>
            <person name="Lutzoni F."/>
            <person name="Magnuson J."/>
            <person name="Mondo S."/>
            <person name="Nolan M."/>
            <person name="Ohm R."/>
            <person name="Pangilinan J."/>
            <person name="Park H.-J."/>
            <person name="Ramirez L."/>
            <person name="Alfaro M."/>
            <person name="Sun H."/>
            <person name="Tritt A."/>
            <person name="Yoshinaga Y."/>
            <person name="Zwiers L.-H."/>
            <person name="Turgeon B.G."/>
            <person name="Goodwin S.B."/>
            <person name="Spatafora J.W."/>
            <person name="Crous P.W."/>
            <person name="Grigoriev I.V."/>
        </authorList>
    </citation>
    <scope>NUCLEOTIDE SEQUENCE</scope>
    <source>
        <strain evidence="9">CBS 342.82</strain>
    </source>
</reference>
<evidence type="ECO:0000256" key="2">
    <source>
        <dbReference type="ARBA" id="ARBA00022723"/>
    </source>
</evidence>
<dbReference type="PROSITE" id="PS00080">
    <property type="entry name" value="MULTICOPPER_OXIDASE2"/>
    <property type="match status" value="1"/>
</dbReference>
<dbReference type="InterPro" id="IPR001117">
    <property type="entry name" value="Cu-oxidase_2nd"/>
</dbReference>
<dbReference type="Pfam" id="PF00394">
    <property type="entry name" value="Cu-oxidase"/>
    <property type="match status" value="1"/>
</dbReference>
<dbReference type="InterPro" id="IPR045087">
    <property type="entry name" value="Cu-oxidase_fam"/>
</dbReference>
<dbReference type="GeneID" id="54365455"/>
<dbReference type="PANTHER" id="PTHR11709">
    <property type="entry name" value="MULTI-COPPER OXIDASE"/>
    <property type="match status" value="1"/>
</dbReference>
<sequence>MPQGYPWGNSRNPYTDLPNTGVTRHYEFTLAPATIAPDGVERPGYLINGQFPAPTIEANWGDWFEIIVHNNLPEGTSMHWHGLLQKDTPWFDGVPSVTQCPIAPGSSFTYRFRADQYGTSWYHSHYSAQYADGLFGAMIIYGPLENANYDVDLGPILINDWYHDDYHNLIGREMAPISAHARPPFSQNVLINGKMNYPCANVTSGAKCTPNAGVSKFQFKSGKKYRLRLINSGAAAMQKFSIDNHNMTVIATDYIPIVPYVTNVVTLGVGQRADVVVTANGKPTDAVWMRSELGPSAFVKGCSLPDGISPTGVAAIYYESANTTAVPQTNSSTTLQQLMTCENDPLTLGVPFFPYTPTAQPDTVQQIDVTFKNNGTHNLFYMDNSTFRGDFNDPVLLDAKLGNLDFPAHYNVYNFGNSTSIRFVVYNHAPAGSHPMHMHGHDFSVLATGSGTWDGTVTNPLNPVRRDVFILPIAVSPTVPSYVVFQIEADNPGTWPFHCHIAWHISTGLYINILERPADIQKDMAIPSIMAQTCRDWWAWTGNNAVDQIDSGL</sequence>
<keyword evidence="2" id="KW-0479">Metal-binding</keyword>
<protein>
    <submittedName>
        <fullName evidence="9">Multicopper oxidase</fullName>
    </submittedName>
</protein>
<evidence type="ECO:0000256" key="1">
    <source>
        <dbReference type="ARBA" id="ARBA00010609"/>
    </source>
</evidence>